<sequence length="328" mass="36761">MAEEHDTDPGTGTEAGAEAGTGLNTKRPFTRADAVRAGIRPSQLGSRFRRIFRDVFIAEEVLPTRREKVEGALLLHPKGARASHVTAAQLCRVPVPDHSEVHISVARAKDRRFQPGIKCHVSPPGTDFRLQDGIPVSKPQRLFIELASMLTLVDLVVAGDAILRVFHLKAAAFREGLSRSRDYWSPAARAAAAYVRDEVDSPMETRLRMLIVLAGLPEPVVNHKLRNRDGEVLVRFDLAYPAVHQAIEYDGRPHVEVRANWESDIDRRELVQDEEWRIITVTSRGIYVEPGRTIRKIELALRRLGVRIGRLSNEWRIHFPGRQGNAAA</sequence>
<evidence type="ECO:0000313" key="3">
    <source>
        <dbReference type="Proteomes" id="UP000535511"/>
    </source>
</evidence>
<feature type="compositionally biased region" description="Low complexity" evidence="1">
    <location>
        <begin position="10"/>
        <end position="22"/>
    </location>
</feature>
<evidence type="ECO:0000313" key="2">
    <source>
        <dbReference type="EMBL" id="NYD40005.1"/>
    </source>
</evidence>
<dbReference type="SUPFAM" id="SSF52980">
    <property type="entry name" value="Restriction endonuclease-like"/>
    <property type="match status" value="1"/>
</dbReference>
<dbReference type="Proteomes" id="UP000535511">
    <property type="component" value="Unassembled WGS sequence"/>
</dbReference>
<dbReference type="EMBL" id="JACCBG010000001">
    <property type="protein sequence ID" value="NYD40005.1"/>
    <property type="molecule type" value="Genomic_DNA"/>
</dbReference>
<organism evidence="2 3">
    <name type="scientific">Nocardioides panaciterrulae</name>
    <dbReference type="NCBI Taxonomy" id="661492"/>
    <lineage>
        <taxon>Bacteria</taxon>
        <taxon>Bacillati</taxon>
        <taxon>Actinomycetota</taxon>
        <taxon>Actinomycetes</taxon>
        <taxon>Propionibacteriales</taxon>
        <taxon>Nocardioidaceae</taxon>
        <taxon>Nocardioides</taxon>
    </lineage>
</organism>
<comment type="caution">
    <text evidence="2">The sequence shown here is derived from an EMBL/GenBank/DDBJ whole genome shotgun (WGS) entry which is preliminary data.</text>
</comment>
<name>A0A7Y9E2T4_9ACTN</name>
<protein>
    <recommendedName>
        <fullName evidence="4">DUF559 domain-containing protein</fullName>
    </recommendedName>
</protein>
<dbReference type="AlphaFoldDB" id="A0A7Y9E2T4"/>
<feature type="region of interest" description="Disordered" evidence="1">
    <location>
        <begin position="1"/>
        <end position="29"/>
    </location>
</feature>
<dbReference type="RefSeq" id="WP_179661949.1">
    <property type="nucleotide sequence ID" value="NZ_JACCBG010000001.1"/>
</dbReference>
<keyword evidence="3" id="KW-1185">Reference proteome</keyword>
<reference evidence="2 3" key="1">
    <citation type="submission" date="2020-07" db="EMBL/GenBank/DDBJ databases">
        <title>Sequencing the genomes of 1000 actinobacteria strains.</title>
        <authorList>
            <person name="Klenk H.-P."/>
        </authorList>
    </citation>
    <scope>NUCLEOTIDE SEQUENCE [LARGE SCALE GENOMIC DNA]</scope>
    <source>
        <strain evidence="2 3">DSM 21350</strain>
    </source>
</reference>
<proteinExistence type="predicted"/>
<accession>A0A7Y9E2T4</accession>
<evidence type="ECO:0000256" key="1">
    <source>
        <dbReference type="SAM" id="MobiDB-lite"/>
    </source>
</evidence>
<dbReference type="InterPro" id="IPR011335">
    <property type="entry name" value="Restrct_endonuc-II-like"/>
</dbReference>
<gene>
    <name evidence="2" type="ORF">BJZ21_000088</name>
</gene>
<evidence type="ECO:0008006" key="4">
    <source>
        <dbReference type="Google" id="ProtNLM"/>
    </source>
</evidence>